<organism evidence="1 2">
    <name type="scientific">Candidatus Jorgensenbacteria bacterium GW2011_GWA2_45_13</name>
    <dbReference type="NCBI Taxonomy" id="1618662"/>
    <lineage>
        <taxon>Bacteria</taxon>
        <taxon>Candidatus Joergenseniibacteriota</taxon>
    </lineage>
</organism>
<dbReference type="AlphaFoldDB" id="A0A0G1L8K0"/>
<accession>A0A0G1L8K0</accession>
<name>A0A0G1L8K0_9BACT</name>
<comment type="caution">
    <text evidence="1">The sequence shown here is derived from an EMBL/GenBank/DDBJ whole genome shotgun (WGS) entry which is preliminary data.</text>
</comment>
<proteinExistence type="predicted"/>
<evidence type="ECO:0000313" key="2">
    <source>
        <dbReference type="Proteomes" id="UP000033966"/>
    </source>
</evidence>
<sequence>MTKQFVADESVRVGLLDKTWELVRRVKDGTLDGEKVLHRLQWLIENNNIIRTWRDESELDFLDLSIEYQIEENIRIGCHKVLKMSEGEYRSSLLRLDKFGSLERRSYPTIIDPRIPIWELLKLHKVFYPGLYEGKLIFPESIKDPYLLFVLPGWGEWIGSTKAKDILEDAQKKKMFLLSPRELSEYIFHYSYQAPDPRATSVRKIERLIAGSTIEPVESRYPTDFSAFFLMTYATPKGDMIKMIHNTTTAGNSQIPWWKGGL</sequence>
<dbReference type="Proteomes" id="UP000033966">
    <property type="component" value="Unassembled WGS sequence"/>
</dbReference>
<reference evidence="1 2" key="1">
    <citation type="journal article" date="2015" name="Nature">
        <title>rRNA introns, odd ribosomes, and small enigmatic genomes across a large radiation of phyla.</title>
        <authorList>
            <person name="Brown C.T."/>
            <person name="Hug L.A."/>
            <person name="Thomas B.C."/>
            <person name="Sharon I."/>
            <person name="Castelle C.J."/>
            <person name="Singh A."/>
            <person name="Wilkins M.J."/>
            <person name="Williams K.H."/>
            <person name="Banfield J.F."/>
        </authorList>
    </citation>
    <scope>NUCLEOTIDE SEQUENCE [LARGE SCALE GENOMIC DNA]</scope>
</reference>
<dbReference type="EMBL" id="LCKF01000003">
    <property type="protein sequence ID" value="KKT92286.1"/>
    <property type="molecule type" value="Genomic_DNA"/>
</dbReference>
<evidence type="ECO:0000313" key="1">
    <source>
        <dbReference type="EMBL" id="KKT92286.1"/>
    </source>
</evidence>
<protein>
    <submittedName>
        <fullName evidence="1">Uncharacterized protein</fullName>
    </submittedName>
</protein>
<gene>
    <name evidence="1" type="ORF">UW92_C0003G0003</name>
</gene>